<name>A0A7M7JYI7_VARDE</name>
<dbReference type="AlphaFoldDB" id="A0A7M7JYI7"/>
<keyword evidence="2" id="KW-0677">Repeat</keyword>
<dbReference type="Proteomes" id="UP000594260">
    <property type="component" value="Unplaced"/>
</dbReference>
<feature type="region of interest" description="Disordered" evidence="3">
    <location>
        <begin position="941"/>
        <end position="969"/>
    </location>
</feature>
<organism evidence="4 5">
    <name type="scientific">Varroa destructor</name>
    <name type="common">Honeybee mite</name>
    <dbReference type="NCBI Taxonomy" id="109461"/>
    <lineage>
        <taxon>Eukaryota</taxon>
        <taxon>Metazoa</taxon>
        <taxon>Ecdysozoa</taxon>
        <taxon>Arthropoda</taxon>
        <taxon>Chelicerata</taxon>
        <taxon>Arachnida</taxon>
        <taxon>Acari</taxon>
        <taxon>Parasitiformes</taxon>
        <taxon>Mesostigmata</taxon>
        <taxon>Gamasina</taxon>
        <taxon>Dermanyssoidea</taxon>
        <taxon>Varroidae</taxon>
        <taxon>Varroa</taxon>
    </lineage>
</organism>
<dbReference type="RefSeq" id="XP_022659042.1">
    <property type="nucleotide sequence ID" value="XM_022803307.1"/>
</dbReference>
<dbReference type="SMART" id="SM00369">
    <property type="entry name" value="LRR_TYP"/>
    <property type="match status" value="9"/>
</dbReference>
<feature type="compositionally biased region" description="Low complexity" evidence="3">
    <location>
        <begin position="9"/>
        <end position="18"/>
    </location>
</feature>
<evidence type="ECO:0000256" key="1">
    <source>
        <dbReference type="ARBA" id="ARBA00022614"/>
    </source>
</evidence>
<dbReference type="InterPro" id="IPR001611">
    <property type="entry name" value="Leu-rich_rpt"/>
</dbReference>
<dbReference type="InterPro" id="IPR050216">
    <property type="entry name" value="LRR_domain-containing"/>
</dbReference>
<dbReference type="OrthoDB" id="737510at2759"/>
<dbReference type="InterPro" id="IPR032675">
    <property type="entry name" value="LRR_dom_sf"/>
</dbReference>
<proteinExistence type="predicted"/>
<protein>
    <submittedName>
        <fullName evidence="4">Uncharacterized protein</fullName>
    </submittedName>
</protein>
<dbReference type="InterPro" id="IPR003591">
    <property type="entry name" value="Leu-rich_rpt_typical-subtyp"/>
</dbReference>
<dbReference type="SUPFAM" id="SSF52058">
    <property type="entry name" value="L domain-like"/>
    <property type="match status" value="2"/>
</dbReference>
<evidence type="ECO:0000256" key="3">
    <source>
        <dbReference type="SAM" id="MobiDB-lite"/>
    </source>
</evidence>
<dbReference type="Pfam" id="PF13855">
    <property type="entry name" value="LRR_8"/>
    <property type="match status" value="3"/>
</dbReference>
<dbReference type="SMART" id="SM00364">
    <property type="entry name" value="LRR_BAC"/>
    <property type="match status" value="11"/>
</dbReference>
<dbReference type="PANTHER" id="PTHR48051:SF1">
    <property type="entry name" value="RAS SUPPRESSOR PROTEIN 1"/>
    <property type="match status" value="1"/>
</dbReference>
<evidence type="ECO:0000313" key="4">
    <source>
        <dbReference type="EnsemblMetazoa" id="XP_022659042"/>
    </source>
</evidence>
<dbReference type="FunCoup" id="A0A7M7JYI7">
    <property type="interactions" value="3"/>
</dbReference>
<sequence length="969" mass="109239">MGLSEDFPSTSDGSETGFETGGSGSDDFPTNGDFELPLLLDVRGTDLSGSSTCIPEFSAALQRVNLAACRLTSVPPEIFCCARNLTTLNLSLNNIRTLSPKFGRFCRLRILFADFNEFNELPAELGCLHDLQLLSLKGNRLRSLPRELCHLAHLLKLSLSANRLVTSPEALFPMWTHLQHLDLRKNLLNGAICFNAIPTLRYLEISENRLNEVQLDNLHELEYIDCSHNHLNVFHLTSQRIVHLNVSHNKLSSITASINVSTLEFLDASNNELCHCPEWICQNDQLSYLDLSHNLISQIHNKILSFRRLDTLRLGHNRLRRLEVEPSEQCLLRHLDIQHNYIGPSLPDELLLEAPRLEWLNASWNQLKHLPTISGFQLTLRWLVLSHNALLDDAWSYILCCPKLKVLKLSFNRFETLPKGLSDLTQLRDIHLSGNNILSLPPLAMSELETLLLDCNRLTEVPRVDCCPALRRLDISCNVLSEIPLPNLISRSLEILDIACNQDLFIDSTEFQQLCGDRNVSVVDTKFSGRLGPFSVTDRNPQIAKNQLWTTGFSESDRGHSRLYINQCSQNGAQSQEVILAICESYVKPAVCGQAKAFLADLIRDMRRKRQNGDATVGALSKINLALQKMIHECYKEIEQQACTHQMALLLCHITPSESDPGSVELTVLHTGVMACIIGAKDNATNIIQDSNVHWNKFCSYDEWKRSVEGGFSSHNREGCEFHHCEAIPQPVTRTLKLKVCDTSVILFSTCMLTEALSAEDIIKEFHVTTDTVAGAKRLNDAVSSLVSDRGTSVIAIDLRQSKLRAVAAPQNDTQQGKPVRSQTATNVSYTQIRPKLRSKCVHFQELPLRSNSLSSTVHTRASIGNQEVRKHKDFSLNVPSLQQQQSSSPSITSKRHWRHSKLLNEFPENVQETYKAWEYVLEENHKMIFNRELETLARPPRRTLAVPSTQVQKSPLRRHSSSESRGRL</sequence>
<dbReference type="EnsemblMetazoa" id="XM_022803307">
    <property type="protein sequence ID" value="XP_022659042"/>
    <property type="gene ID" value="LOC111249435"/>
</dbReference>
<dbReference type="GO" id="GO:0005737">
    <property type="term" value="C:cytoplasm"/>
    <property type="evidence" value="ECO:0007669"/>
    <property type="project" value="TreeGrafter"/>
</dbReference>
<accession>A0A7M7JYI7</accession>
<feature type="region of interest" description="Disordered" evidence="3">
    <location>
        <begin position="1"/>
        <end position="26"/>
    </location>
</feature>
<dbReference type="InParanoid" id="A0A7M7JYI7"/>
<dbReference type="PROSITE" id="PS51450">
    <property type="entry name" value="LRR"/>
    <property type="match status" value="4"/>
</dbReference>
<dbReference type="GeneID" id="111249435"/>
<reference evidence="4" key="1">
    <citation type="submission" date="2021-01" db="UniProtKB">
        <authorList>
            <consortium name="EnsemblMetazoa"/>
        </authorList>
    </citation>
    <scope>IDENTIFICATION</scope>
</reference>
<dbReference type="OMA" id="QFKVCQT"/>
<dbReference type="KEGG" id="vde:111249435"/>
<evidence type="ECO:0000256" key="2">
    <source>
        <dbReference type="ARBA" id="ARBA00022737"/>
    </source>
</evidence>
<evidence type="ECO:0000313" key="5">
    <source>
        <dbReference type="Proteomes" id="UP000594260"/>
    </source>
</evidence>
<dbReference type="PANTHER" id="PTHR48051">
    <property type="match status" value="1"/>
</dbReference>
<keyword evidence="5" id="KW-1185">Reference proteome</keyword>
<dbReference type="Gene3D" id="3.80.10.10">
    <property type="entry name" value="Ribonuclease Inhibitor"/>
    <property type="match status" value="3"/>
</dbReference>
<keyword evidence="1" id="KW-0433">Leucine-rich repeat</keyword>